<protein>
    <submittedName>
        <fullName evidence="2">PD-(D/E)XK nuclease family protein</fullName>
    </submittedName>
</protein>
<dbReference type="RefSeq" id="WP_380078461.1">
    <property type="nucleotide sequence ID" value="NZ_JBHSGO010000151.1"/>
</dbReference>
<dbReference type="Pfam" id="PF12705">
    <property type="entry name" value="PDDEXK_1"/>
    <property type="match status" value="1"/>
</dbReference>
<proteinExistence type="predicted"/>
<dbReference type="Proteomes" id="UP001596020">
    <property type="component" value="Unassembled WGS sequence"/>
</dbReference>
<dbReference type="Gene3D" id="3.90.320.10">
    <property type="match status" value="1"/>
</dbReference>
<dbReference type="InterPro" id="IPR011604">
    <property type="entry name" value="PDDEXK-like_dom_sf"/>
</dbReference>
<dbReference type="SUPFAM" id="SSF52540">
    <property type="entry name" value="P-loop containing nucleoside triphosphate hydrolases"/>
    <property type="match status" value="1"/>
</dbReference>
<dbReference type="EMBL" id="JBHSGO010000151">
    <property type="protein sequence ID" value="MFC4665911.1"/>
    <property type="molecule type" value="Genomic_DNA"/>
</dbReference>
<accession>A0ABV9K8B2</accession>
<dbReference type="InterPro" id="IPR038726">
    <property type="entry name" value="PDDEXK_AddAB-type"/>
</dbReference>
<gene>
    <name evidence="2" type="ORF">ACFO3G_04750</name>
</gene>
<evidence type="ECO:0000313" key="3">
    <source>
        <dbReference type="Proteomes" id="UP001596020"/>
    </source>
</evidence>
<name>A0ABV9K8B2_9PORP</name>
<sequence length="1064" mass="123015">MKGSNTIDQQSFLQFAVKQALSNHSLEEMYKQTFIFPSRRAGLFFLHELSKEYNGKPFISPRIMTTDEFIGSMTTIGQADAITLLFELYDIYCKHIGENAKEFDDFVYWGDMMLRDFNDIDRYMADASQVFGNIKDLKELTEDFNNYLNDEQKAAIHSFLNVFIEQDSGTEKQQQAKENFLDFFAKLNLIYKDFTSTLKNQHCGSQGMIYRDVANQLLSKDIHKDGQTWESTVHSLDHLYVIGLFGLSQSEYIIFEQLKKRLDEKIHFLWDASGELANDINHKVYKILKKNRERLGGDFFVAVEDEDFRNKISIKQIASNIGQTRLVPDILKKEIYSIFTNKEGKIDNDAKLNTLLMPADESLLFPLISSLDDQIFHPLNITMGYPLAQSAIASLMEMWFAMQAQIQKRIDSNNNYWIGADTLVNALSHPIIVHHPDLTSTKDTKGHNFVQTILNNKRYYIYKDELPLDKGLTKLLFSPAFINEDGKLDNMQIFHHAEKLLQLIILYLLNQDKEKTTKDDNKDKPISLIKLNAEFASMYYKIIVRIHDMCKNYRIDNISIQTLTNLIIEQVGLTTFSFRGEPLEGLQLMGKLETRCLSFKYQIILSASEGILPQASQVTTLIPHNVRFGFGLPTIENTQITEAYHFFRLISTAKKVFMIYDSRTSMDNAGEESRYIKQLKYVYGYNIKEEKINLLGNIQKGKVKRKKSPESQRKLSQYIKEDDKNEVKENKALAPTTINEYVTCSLKFYFNKVKGINISNDPEEMINGGDFGSILHDSMQSIYDQLTHNKQGSISNPIPISPDLIEIYLKQPELIRKVVISNYKILFGIENKDISSYAELTIDLIVQYVTNILKYDLYLAKNHNLRYIASEQTVNTDIEIELQNDWLEHKQGDIIHIKVKGTIDRIDMIYVDGSDKLRIVDYKTENLQESDLKIFKDHIYKLNDTPGWNFGKQYNKVLDQVMMYCEIKRSNDQIQIPIQPTIYAVRLMSGLTKDEGNKDIANALDMQKKDSRESCLYDNEVAEEYVSRLKEQLQYLFDSENPFEQAEEGSAACTYCDFKSVCGR</sequence>
<keyword evidence="3" id="KW-1185">Reference proteome</keyword>
<evidence type="ECO:0000259" key="1">
    <source>
        <dbReference type="Pfam" id="PF12705"/>
    </source>
</evidence>
<dbReference type="InterPro" id="IPR027417">
    <property type="entry name" value="P-loop_NTPase"/>
</dbReference>
<feature type="domain" description="PD-(D/E)XK endonuclease-like" evidence="1">
    <location>
        <begin position="733"/>
        <end position="1062"/>
    </location>
</feature>
<reference evidence="3" key="1">
    <citation type="journal article" date="2019" name="Int. J. Syst. Evol. Microbiol.">
        <title>The Global Catalogue of Microorganisms (GCM) 10K type strain sequencing project: providing services to taxonomists for standard genome sequencing and annotation.</title>
        <authorList>
            <consortium name="The Broad Institute Genomics Platform"/>
            <consortium name="The Broad Institute Genome Sequencing Center for Infectious Disease"/>
            <person name="Wu L."/>
            <person name="Ma J."/>
        </authorList>
    </citation>
    <scope>NUCLEOTIDE SEQUENCE [LARGE SCALE GENOMIC DNA]</scope>
    <source>
        <strain evidence="3">CGMCC 4.7357</strain>
    </source>
</reference>
<evidence type="ECO:0000313" key="2">
    <source>
        <dbReference type="EMBL" id="MFC4665911.1"/>
    </source>
</evidence>
<comment type="caution">
    <text evidence="2">The sequence shown here is derived from an EMBL/GenBank/DDBJ whole genome shotgun (WGS) entry which is preliminary data.</text>
</comment>
<organism evidence="2 3">
    <name type="scientific">Falsiporphyromonas endometrii</name>
    <dbReference type="NCBI Taxonomy" id="1387297"/>
    <lineage>
        <taxon>Bacteria</taxon>
        <taxon>Pseudomonadati</taxon>
        <taxon>Bacteroidota</taxon>
        <taxon>Bacteroidia</taxon>
        <taxon>Bacteroidales</taxon>
        <taxon>Porphyromonadaceae</taxon>
        <taxon>Falsiporphyromonas</taxon>
    </lineage>
</organism>